<dbReference type="PANTHER" id="PTHR10188:SF6">
    <property type="entry name" value="N(4)-(BETA-N-ACETYLGLUCOSAMINYL)-L-ASPARAGINASE"/>
    <property type="match status" value="1"/>
</dbReference>
<keyword evidence="1" id="KW-0645">Protease</keyword>
<keyword evidence="3" id="KW-0068">Autocatalytic cleavage</keyword>
<dbReference type="GO" id="GO:0006508">
    <property type="term" value="P:proteolysis"/>
    <property type="evidence" value="ECO:0007669"/>
    <property type="project" value="UniProtKB-KW"/>
</dbReference>
<comment type="caution">
    <text evidence="7">The sequence shown here is derived from an EMBL/GenBank/DDBJ whole genome shotgun (WGS) entry which is preliminary data.</text>
</comment>
<dbReference type="InterPro" id="IPR000246">
    <property type="entry name" value="Peptidase_T2"/>
</dbReference>
<gene>
    <name evidence="7" type="ORF">C3F09_00515</name>
</gene>
<organism evidence="7 8">
    <name type="scientific">candidate division GN15 bacterium</name>
    <dbReference type="NCBI Taxonomy" id="2072418"/>
    <lineage>
        <taxon>Bacteria</taxon>
        <taxon>candidate division GN15</taxon>
    </lineage>
</organism>
<dbReference type="Gene3D" id="3.60.20.30">
    <property type="entry name" value="(Glycosyl)asparaginase"/>
    <property type="match status" value="1"/>
</dbReference>
<keyword evidence="2" id="KW-0378">Hydrolase</keyword>
<reference evidence="7 8" key="1">
    <citation type="journal article" date="2018" name="ISME J.">
        <title>A methanotrophic archaeon couples anaerobic oxidation of methane to Fe(III) reduction.</title>
        <authorList>
            <person name="Cai C."/>
            <person name="Leu A.O."/>
            <person name="Xie G.J."/>
            <person name="Guo J."/>
            <person name="Feng Y."/>
            <person name="Zhao J.X."/>
            <person name="Tyson G.W."/>
            <person name="Yuan Z."/>
            <person name="Hu S."/>
        </authorList>
    </citation>
    <scope>NUCLEOTIDE SEQUENCE [LARGE SCALE GENOMIC DNA]</scope>
    <source>
        <strain evidence="7">FeB_12</strain>
    </source>
</reference>
<dbReference type="GO" id="GO:0016811">
    <property type="term" value="F:hydrolase activity, acting on carbon-nitrogen (but not peptide) bonds, in linear amides"/>
    <property type="evidence" value="ECO:0007669"/>
    <property type="project" value="UniProtKB-ARBA"/>
</dbReference>
<feature type="site" description="Cleavage; by autolysis" evidence="6">
    <location>
        <begin position="178"/>
        <end position="179"/>
    </location>
</feature>
<dbReference type="SUPFAM" id="SSF56235">
    <property type="entry name" value="N-terminal nucleophile aminohydrolases (Ntn hydrolases)"/>
    <property type="match status" value="1"/>
</dbReference>
<evidence type="ECO:0000313" key="7">
    <source>
        <dbReference type="EMBL" id="PWB76305.1"/>
    </source>
</evidence>
<evidence type="ECO:0000256" key="2">
    <source>
        <dbReference type="ARBA" id="ARBA00022801"/>
    </source>
</evidence>
<dbReference type="InterPro" id="IPR029055">
    <property type="entry name" value="Ntn_hydrolases_N"/>
</dbReference>
<dbReference type="Pfam" id="PF01112">
    <property type="entry name" value="Asparaginase_2"/>
    <property type="match status" value="1"/>
</dbReference>
<dbReference type="Proteomes" id="UP000250918">
    <property type="component" value="Unassembled WGS sequence"/>
</dbReference>
<evidence type="ECO:0000256" key="4">
    <source>
        <dbReference type="PIRSR" id="PIRSR600246-1"/>
    </source>
</evidence>
<dbReference type="FunFam" id="3.60.20.30:FF:000001">
    <property type="entry name" value="Isoaspartyl peptidase/L-asparaginase"/>
    <property type="match status" value="1"/>
</dbReference>
<dbReference type="PANTHER" id="PTHR10188">
    <property type="entry name" value="L-ASPARAGINASE"/>
    <property type="match status" value="1"/>
</dbReference>
<evidence type="ECO:0000256" key="1">
    <source>
        <dbReference type="ARBA" id="ARBA00022670"/>
    </source>
</evidence>
<dbReference type="CDD" id="cd04701">
    <property type="entry name" value="Asparaginase_2"/>
    <property type="match status" value="1"/>
</dbReference>
<feature type="binding site" evidence="5">
    <location>
        <begin position="230"/>
        <end position="233"/>
    </location>
    <ligand>
        <name>substrate</name>
    </ligand>
</feature>
<protein>
    <submittedName>
        <fullName evidence="7">Beta-aspartyl-peptidase</fullName>
    </submittedName>
</protein>
<evidence type="ECO:0000256" key="3">
    <source>
        <dbReference type="ARBA" id="ARBA00022813"/>
    </source>
</evidence>
<feature type="active site" description="Nucleophile" evidence="4">
    <location>
        <position position="179"/>
    </location>
</feature>
<dbReference type="EMBL" id="PQAP01000002">
    <property type="protein sequence ID" value="PWB76305.1"/>
    <property type="molecule type" value="Genomic_DNA"/>
</dbReference>
<name>A0A855XBY7_9BACT</name>
<evidence type="ECO:0000313" key="8">
    <source>
        <dbReference type="Proteomes" id="UP000250918"/>
    </source>
</evidence>
<dbReference type="AlphaFoldDB" id="A0A855XBY7"/>
<feature type="binding site" evidence="5">
    <location>
        <begin position="207"/>
        <end position="210"/>
    </location>
    <ligand>
        <name>substrate</name>
    </ligand>
</feature>
<dbReference type="GO" id="GO:0008233">
    <property type="term" value="F:peptidase activity"/>
    <property type="evidence" value="ECO:0007669"/>
    <property type="project" value="UniProtKB-KW"/>
</dbReference>
<evidence type="ECO:0000256" key="6">
    <source>
        <dbReference type="PIRSR" id="PIRSR600246-3"/>
    </source>
</evidence>
<evidence type="ECO:0000256" key="5">
    <source>
        <dbReference type="PIRSR" id="PIRSR600246-2"/>
    </source>
</evidence>
<accession>A0A855XBY7</accession>
<sequence length="313" mass="33298">MNFAIAIHGGAGTIRRQFMTPEKEAEYRAGLAESLEAGYGILRHGGSALDAVMKAVIAMENNPLFNAGKGAVFTHEGTNEQDACVMDGSTRAVGAVAAVKHIASPVTLARMVMERSKHVLLCGEGAERFAVANGMTLVEPEYFYTKQRWDQLQLALKEEAREHKQEAQLDHSDHKKMGTVGAVALDNHGNLAAATSTGGMTNKRYGRIGDTPIIGAGTYADNATCAISATGVGEFIMRAVLAHDIAALMQYKNMTLADAANLVVMEKLTALGGSGGLVAIDWDGNIVMPFNSEGMYRGYKLADGTGEIAIFKD</sequence>
<proteinExistence type="predicted"/>